<dbReference type="RefSeq" id="WP_147524834.1">
    <property type="nucleotide sequence ID" value="NZ_CAPH01000009.1"/>
</dbReference>
<gene>
    <name evidence="2" type="ORF">NQ491_09765</name>
</gene>
<dbReference type="GeneID" id="82892021"/>
<evidence type="ECO:0000313" key="3">
    <source>
        <dbReference type="Proteomes" id="UP001059295"/>
    </source>
</evidence>
<reference evidence="2" key="1">
    <citation type="journal article" date="2022" name="Cell">
        <title>Design, construction, and in vivo augmentation of a complex gut microbiome.</title>
        <authorList>
            <person name="Cheng A.G."/>
            <person name="Ho P.Y."/>
            <person name="Aranda-Diaz A."/>
            <person name="Jain S."/>
            <person name="Yu F.B."/>
            <person name="Meng X."/>
            <person name="Wang M."/>
            <person name="Iakiviak M."/>
            <person name="Nagashima K."/>
            <person name="Zhao A."/>
            <person name="Murugkar P."/>
            <person name="Patil A."/>
            <person name="Atabakhsh K."/>
            <person name="Weakley A."/>
            <person name="Yan J."/>
            <person name="Brumbaugh A.R."/>
            <person name="Higginbottom S."/>
            <person name="Dimas A."/>
            <person name="Shiver A.L."/>
            <person name="Deutschbauer A."/>
            <person name="Neff N."/>
            <person name="Sonnenburg J.L."/>
            <person name="Huang K.C."/>
            <person name="Fischbach M.A."/>
        </authorList>
    </citation>
    <scope>NUCLEOTIDE SEQUENCE</scope>
    <source>
        <strain evidence="2">AP11</strain>
    </source>
</reference>
<sequence length="343" mass="37300">MRKLMISVLAGSLTVAGASAQVKAYKPSKPMEGNTVAYALPRSVVRVQVVAERESVRVGPYARFAQKLLGVMAPLADKDIYTIQSATLCAAQEADPAEVYALDNPDKSPLRIYDVTPEGFVAASAAGQKPLPPAWDCAGPLRGPVPDRCEAVSYLDSDTSFVKVSVDRLSLVEKSPESMAQDAANAIFSLRRHRIDLVTGEAGENVFGAGLKAALEEIDRLEQEYLSLFLGKQFRQRIVREFSVVPSKDEPATVVCRFSDTAGLLSADDLSGRPVLLELAPENKAQSLAPERRASKDSRSTILYRVADMVNCRLMDGNREIAQSRLPLYQFGQVIELPVTSVK</sequence>
<name>A0ABY5UZ71_9BACT</name>
<feature type="chain" id="PRO_5046289258" evidence="1">
    <location>
        <begin position="21"/>
        <end position="343"/>
    </location>
</feature>
<evidence type="ECO:0000256" key="1">
    <source>
        <dbReference type="SAM" id="SignalP"/>
    </source>
</evidence>
<dbReference type="Pfam" id="PF16115">
    <property type="entry name" value="DUF4831"/>
    <property type="match status" value="1"/>
</dbReference>
<keyword evidence="1" id="KW-0732">Signal</keyword>
<dbReference type="EMBL" id="CP102294">
    <property type="protein sequence ID" value="UWN56928.1"/>
    <property type="molecule type" value="Genomic_DNA"/>
</dbReference>
<evidence type="ECO:0000313" key="2">
    <source>
        <dbReference type="EMBL" id="UWN56928.1"/>
    </source>
</evidence>
<organism evidence="2 3">
    <name type="scientific">Alistipes ihumii AP11</name>
    <dbReference type="NCBI Taxonomy" id="1211813"/>
    <lineage>
        <taxon>Bacteria</taxon>
        <taxon>Pseudomonadati</taxon>
        <taxon>Bacteroidota</taxon>
        <taxon>Bacteroidia</taxon>
        <taxon>Bacteroidales</taxon>
        <taxon>Rikenellaceae</taxon>
        <taxon>Alistipes</taxon>
    </lineage>
</organism>
<dbReference type="Proteomes" id="UP001059295">
    <property type="component" value="Chromosome"/>
</dbReference>
<protein>
    <submittedName>
        <fullName evidence="2">DUF4831 family protein</fullName>
    </submittedName>
</protein>
<proteinExistence type="predicted"/>
<dbReference type="InterPro" id="IPR032265">
    <property type="entry name" value="DUF4831"/>
</dbReference>
<feature type="signal peptide" evidence="1">
    <location>
        <begin position="1"/>
        <end position="20"/>
    </location>
</feature>
<keyword evidence="3" id="KW-1185">Reference proteome</keyword>
<accession>A0ABY5UZ71</accession>